<protein>
    <submittedName>
        <fullName evidence="1">Uncharacterized protein DUF2547</fullName>
    </submittedName>
</protein>
<evidence type="ECO:0000313" key="2">
    <source>
        <dbReference type="Proteomes" id="UP000294702"/>
    </source>
</evidence>
<evidence type="ECO:0000313" key="1">
    <source>
        <dbReference type="EMBL" id="TCK01975.1"/>
    </source>
</evidence>
<gene>
    <name evidence="1" type="ORF">EV694_0621</name>
</gene>
<keyword evidence="2" id="KW-1185">Reference proteome</keyword>
<organism evidence="1 2">
    <name type="scientific">Volucribacter psittacicida</name>
    <dbReference type="NCBI Taxonomy" id="203482"/>
    <lineage>
        <taxon>Bacteria</taxon>
        <taxon>Pseudomonadati</taxon>
        <taxon>Pseudomonadota</taxon>
        <taxon>Gammaproteobacteria</taxon>
        <taxon>Pasteurellales</taxon>
        <taxon>Pasteurellaceae</taxon>
        <taxon>Volucribacter</taxon>
    </lineage>
</organism>
<sequence>MSKIFGKNIVNVIGNKKKSSFWPHLLLGMLALFLLPTNQEFEVVNDNLETNYQPLQQVEQSDIDIAFVQQFSLVADWDILRDFPKLSQNLPHFYAKILVRQRPIRAGPVI</sequence>
<proteinExistence type="predicted"/>
<comment type="caution">
    <text evidence="1">The sequence shown here is derived from an EMBL/GenBank/DDBJ whole genome shotgun (WGS) entry which is preliminary data.</text>
</comment>
<dbReference type="EMBL" id="SMFT01000001">
    <property type="protein sequence ID" value="TCK01975.1"/>
    <property type="molecule type" value="Genomic_DNA"/>
</dbReference>
<dbReference type="RefSeq" id="WP_132689030.1">
    <property type="nucleotide sequence ID" value="NZ_SMFT01000001.1"/>
</dbReference>
<name>A0A4R1G641_9PAST</name>
<dbReference type="Pfam" id="PF10818">
    <property type="entry name" value="SecM_small"/>
    <property type="match status" value="1"/>
</dbReference>
<dbReference type="AlphaFoldDB" id="A0A4R1G641"/>
<reference evidence="1 2" key="1">
    <citation type="submission" date="2019-03" db="EMBL/GenBank/DDBJ databases">
        <title>Genomic Encyclopedia of Type Strains, Phase IV (KMG-IV): sequencing the most valuable type-strain genomes for metagenomic binning, comparative biology and taxonomic classification.</title>
        <authorList>
            <person name="Goeker M."/>
        </authorList>
    </citation>
    <scope>NUCLEOTIDE SEQUENCE [LARGE SCALE GENOMIC DNA]</scope>
    <source>
        <strain evidence="1 2">DSM 15534</strain>
    </source>
</reference>
<dbReference type="Proteomes" id="UP000294702">
    <property type="component" value="Unassembled WGS sequence"/>
</dbReference>
<dbReference type="NCBIfam" id="NF038363">
    <property type="entry name" value="SecM_small"/>
    <property type="match status" value="1"/>
</dbReference>
<dbReference type="InterPro" id="IPR020508">
    <property type="entry name" value="SecM_small"/>
</dbReference>
<accession>A0A4R1G641</accession>